<dbReference type="InterPro" id="IPR050463">
    <property type="entry name" value="Gfo/Idh/MocA_oxidrdct_glycsds"/>
</dbReference>
<dbReference type="Gene3D" id="3.30.360.10">
    <property type="entry name" value="Dihydrodipicolinate Reductase, domain 2"/>
    <property type="match status" value="1"/>
</dbReference>
<dbReference type="EMBL" id="BOOZ01000038">
    <property type="protein sequence ID" value="GIJ11817.1"/>
    <property type="molecule type" value="Genomic_DNA"/>
</dbReference>
<comment type="caution">
    <text evidence="4">The sequence shown here is derived from an EMBL/GenBank/DDBJ whole genome shotgun (WGS) entry which is preliminary data.</text>
</comment>
<feature type="domain" description="DUF6917" evidence="2">
    <location>
        <begin position="303"/>
        <end position="425"/>
    </location>
</feature>
<dbReference type="PANTHER" id="PTHR43818:SF7">
    <property type="entry name" value="DEHYDROGENASE"/>
    <property type="match status" value="1"/>
</dbReference>
<reference evidence="4 5" key="1">
    <citation type="submission" date="2021-01" db="EMBL/GenBank/DDBJ databases">
        <title>Whole genome shotgun sequence of Verrucosispora andamanensis NBRC 109075.</title>
        <authorList>
            <person name="Komaki H."/>
            <person name="Tamura T."/>
        </authorList>
    </citation>
    <scope>NUCLEOTIDE SEQUENCE [LARGE SCALE GENOMIC DNA]</scope>
    <source>
        <strain evidence="4 5">NBRC 109075</strain>
    </source>
</reference>
<proteinExistence type="predicted"/>
<dbReference type="Pfam" id="PF01408">
    <property type="entry name" value="GFO_IDH_MocA"/>
    <property type="match status" value="1"/>
</dbReference>
<dbReference type="Proteomes" id="UP000647017">
    <property type="component" value="Unassembled WGS sequence"/>
</dbReference>
<feature type="domain" description="GFO/IDH/MocA-like oxidoreductase" evidence="3">
    <location>
        <begin position="134"/>
        <end position="238"/>
    </location>
</feature>
<evidence type="ECO:0000259" key="1">
    <source>
        <dbReference type="Pfam" id="PF01408"/>
    </source>
</evidence>
<dbReference type="InterPro" id="IPR036291">
    <property type="entry name" value="NAD(P)-bd_dom_sf"/>
</dbReference>
<accession>A0ABQ4I1T4</accession>
<dbReference type="Pfam" id="PF22725">
    <property type="entry name" value="GFO_IDH_MocA_C3"/>
    <property type="match status" value="1"/>
</dbReference>
<gene>
    <name evidence="4" type="ORF">Van01_50310</name>
</gene>
<sequence length="431" mass="47385">MIAPYFLRAIEDDEHLTLTAVCDRNDAKLVDFADGSRAVATYTDHRELLASGLVDAVVLTLPNAVHAEVAADALRAGVHVCCEKPMTVQLADAHMLMALAREAGRTLFTAFHRRYNRNVAALRLGVGDPEDIERLVCRYSERIEEHTGSEAWYLDQDLGGGGCVIDNGPNALDAVRTIVGDLELVDATIGDVRRGVEFCAELHLRSLSGVPVTVELDWALPSGEVKDITVYGKDGSVRSADMLAGFPGFKSSLDHEYAAIMADFRHVVSLGDAYTDAGPDIVALVEQAYAIARRKEPRLRTPSKRPTMARFVKLLFHRRDERGMTMSQWLSRCVRQGEIHELVTTTDQPSRPGDRVDAVGFLGFAEFSTATVVQRGDVVVCNGQRIGTVAGFDECHWPNHYNILIDTERIITAEDLSLQVGDSLQLLEAVR</sequence>
<dbReference type="Gene3D" id="3.40.50.720">
    <property type="entry name" value="NAD(P)-binding Rossmann-like Domain"/>
    <property type="match status" value="1"/>
</dbReference>
<dbReference type="SUPFAM" id="SSF55347">
    <property type="entry name" value="Glyceraldehyde-3-phosphate dehydrogenase-like, C-terminal domain"/>
    <property type="match status" value="1"/>
</dbReference>
<dbReference type="InterPro" id="IPR055170">
    <property type="entry name" value="GFO_IDH_MocA-like_dom"/>
</dbReference>
<dbReference type="PANTHER" id="PTHR43818">
    <property type="entry name" value="BCDNA.GH03377"/>
    <property type="match status" value="1"/>
</dbReference>
<dbReference type="InterPro" id="IPR054210">
    <property type="entry name" value="DUF6917"/>
</dbReference>
<evidence type="ECO:0000313" key="4">
    <source>
        <dbReference type="EMBL" id="GIJ11817.1"/>
    </source>
</evidence>
<dbReference type="InterPro" id="IPR000683">
    <property type="entry name" value="Gfo/Idh/MocA-like_OxRdtase_N"/>
</dbReference>
<protein>
    <recommendedName>
        <fullName evidence="6">Gfo/Idh/MocA family oxidoreductase</fullName>
    </recommendedName>
</protein>
<evidence type="ECO:0000259" key="3">
    <source>
        <dbReference type="Pfam" id="PF22725"/>
    </source>
</evidence>
<organism evidence="4 5">
    <name type="scientific">Micromonospora andamanensis</name>
    <dbReference type="NCBI Taxonomy" id="1287068"/>
    <lineage>
        <taxon>Bacteria</taxon>
        <taxon>Bacillati</taxon>
        <taxon>Actinomycetota</taxon>
        <taxon>Actinomycetes</taxon>
        <taxon>Micromonosporales</taxon>
        <taxon>Micromonosporaceae</taxon>
        <taxon>Micromonospora</taxon>
    </lineage>
</organism>
<keyword evidence="5" id="KW-1185">Reference proteome</keyword>
<dbReference type="Pfam" id="PF21891">
    <property type="entry name" value="DUF6917"/>
    <property type="match status" value="1"/>
</dbReference>
<evidence type="ECO:0000313" key="5">
    <source>
        <dbReference type="Proteomes" id="UP000647017"/>
    </source>
</evidence>
<evidence type="ECO:0000259" key="2">
    <source>
        <dbReference type="Pfam" id="PF21891"/>
    </source>
</evidence>
<name>A0ABQ4I1T4_9ACTN</name>
<dbReference type="SUPFAM" id="SSF51735">
    <property type="entry name" value="NAD(P)-binding Rossmann-fold domains"/>
    <property type="match status" value="1"/>
</dbReference>
<feature type="domain" description="Gfo/Idh/MocA-like oxidoreductase N-terminal" evidence="1">
    <location>
        <begin position="2"/>
        <end position="110"/>
    </location>
</feature>
<evidence type="ECO:0008006" key="6">
    <source>
        <dbReference type="Google" id="ProtNLM"/>
    </source>
</evidence>